<keyword evidence="5 15" id="KW-0812">Transmembrane</keyword>
<gene>
    <name evidence="17" type="ORF">TEA_028129</name>
</gene>
<dbReference type="EMBL" id="SDRB02008080">
    <property type="protein sequence ID" value="THG10058.1"/>
    <property type="molecule type" value="Genomic_DNA"/>
</dbReference>
<evidence type="ECO:0000256" key="14">
    <source>
        <dbReference type="SAM" id="MobiDB-lite"/>
    </source>
</evidence>
<evidence type="ECO:0000256" key="10">
    <source>
        <dbReference type="ARBA" id="ARBA00023065"/>
    </source>
</evidence>
<keyword evidence="18" id="KW-1185">Reference proteome</keyword>
<dbReference type="GO" id="GO:0005249">
    <property type="term" value="F:voltage-gated potassium channel activity"/>
    <property type="evidence" value="ECO:0007669"/>
    <property type="project" value="InterPro"/>
</dbReference>
<feature type="transmembrane region" description="Helical" evidence="15">
    <location>
        <begin position="317"/>
        <end position="342"/>
    </location>
</feature>
<dbReference type="Gene3D" id="1.10.287.630">
    <property type="entry name" value="Helix hairpin bin"/>
    <property type="match status" value="1"/>
</dbReference>
<dbReference type="PANTHER" id="PTHR45743:SF11">
    <property type="entry name" value="POTASSIUM CHANNEL"/>
    <property type="match status" value="1"/>
</dbReference>
<dbReference type="Gene3D" id="2.60.120.10">
    <property type="entry name" value="Jelly Rolls"/>
    <property type="match status" value="2"/>
</dbReference>
<evidence type="ECO:0000313" key="17">
    <source>
        <dbReference type="EMBL" id="THG10058.1"/>
    </source>
</evidence>
<dbReference type="STRING" id="542762.A0A4S4E2L6"/>
<proteinExistence type="inferred from homology"/>
<dbReference type="InterPro" id="IPR014710">
    <property type="entry name" value="RmlC-like_jellyroll"/>
</dbReference>
<keyword evidence="6" id="KW-0631">Potassium channel</keyword>
<evidence type="ECO:0000256" key="13">
    <source>
        <dbReference type="PROSITE-ProRule" id="PRU00023"/>
    </source>
</evidence>
<dbReference type="PRINTS" id="PR01415">
    <property type="entry name" value="ANKYRIN"/>
</dbReference>
<dbReference type="PROSITE" id="PS50088">
    <property type="entry name" value="ANK_REPEAT"/>
    <property type="match status" value="3"/>
</dbReference>
<dbReference type="InterPro" id="IPR000595">
    <property type="entry name" value="cNMP-bd_dom"/>
</dbReference>
<evidence type="ECO:0000256" key="12">
    <source>
        <dbReference type="ARBA" id="ARBA00023303"/>
    </source>
</evidence>
<dbReference type="Pfam" id="PF00520">
    <property type="entry name" value="Ion_trans"/>
    <property type="match status" value="1"/>
</dbReference>
<feature type="transmembrane region" description="Helical" evidence="15">
    <location>
        <begin position="228"/>
        <end position="254"/>
    </location>
</feature>
<feature type="transmembrane region" description="Helical" evidence="15">
    <location>
        <begin position="98"/>
        <end position="116"/>
    </location>
</feature>
<dbReference type="InterPro" id="IPR036770">
    <property type="entry name" value="Ankyrin_rpt-contain_sf"/>
</dbReference>
<evidence type="ECO:0000259" key="16">
    <source>
        <dbReference type="PROSITE" id="PS50042"/>
    </source>
</evidence>
<evidence type="ECO:0000313" key="18">
    <source>
        <dbReference type="Proteomes" id="UP000306102"/>
    </source>
</evidence>
<dbReference type="PRINTS" id="PR01463">
    <property type="entry name" value="EAGCHANLFMLY"/>
</dbReference>
<evidence type="ECO:0000256" key="1">
    <source>
        <dbReference type="ARBA" id="ARBA00004141"/>
    </source>
</evidence>
<keyword evidence="4" id="KW-0633">Potassium transport</keyword>
<keyword evidence="3" id="KW-0813">Transport</keyword>
<dbReference type="SUPFAM" id="SSF81324">
    <property type="entry name" value="Voltage-gated potassium channels"/>
    <property type="match status" value="1"/>
</dbReference>
<dbReference type="AlphaFoldDB" id="A0A4S4E2L6"/>
<dbReference type="PANTHER" id="PTHR45743">
    <property type="entry name" value="POTASSIUM CHANNEL AKT1"/>
    <property type="match status" value="1"/>
</dbReference>
<dbReference type="InterPro" id="IPR045319">
    <property type="entry name" value="KAT/AKT"/>
</dbReference>
<reference evidence="17 18" key="1">
    <citation type="journal article" date="2018" name="Proc. Natl. Acad. Sci. U.S.A.">
        <title>Draft genome sequence of Camellia sinensis var. sinensis provides insights into the evolution of the tea genome and tea quality.</title>
        <authorList>
            <person name="Wei C."/>
            <person name="Yang H."/>
            <person name="Wang S."/>
            <person name="Zhao J."/>
            <person name="Liu C."/>
            <person name="Gao L."/>
            <person name="Xia E."/>
            <person name="Lu Y."/>
            <person name="Tai Y."/>
            <person name="She G."/>
            <person name="Sun J."/>
            <person name="Cao H."/>
            <person name="Tong W."/>
            <person name="Gao Q."/>
            <person name="Li Y."/>
            <person name="Deng W."/>
            <person name="Jiang X."/>
            <person name="Wang W."/>
            <person name="Chen Q."/>
            <person name="Zhang S."/>
            <person name="Li H."/>
            <person name="Wu J."/>
            <person name="Wang P."/>
            <person name="Li P."/>
            <person name="Shi C."/>
            <person name="Zheng F."/>
            <person name="Jian J."/>
            <person name="Huang B."/>
            <person name="Shan D."/>
            <person name="Shi M."/>
            <person name="Fang C."/>
            <person name="Yue Y."/>
            <person name="Li F."/>
            <person name="Li D."/>
            <person name="Wei S."/>
            <person name="Han B."/>
            <person name="Jiang C."/>
            <person name="Yin Y."/>
            <person name="Xia T."/>
            <person name="Zhang Z."/>
            <person name="Bennetzen J.L."/>
            <person name="Zhao S."/>
            <person name="Wan X."/>
        </authorList>
    </citation>
    <scope>NUCLEOTIDE SEQUENCE [LARGE SCALE GENOMIC DNA]</scope>
    <source>
        <strain evidence="18">cv. Shuchazao</strain>
        <tissue evidence="17">Leaf</tissue>
    </source>
</reference>
<dbReference type="InterPro" id="IPR002110">
    <property type="entry name" value="Ankyrin_rpt"/>
</dbReference>
<comment type="caution">
    <text evidence="17">The sequence shown here is derived from an EMBL/GenBank/DDBJ whole genome shotgun (WGS) entry which is preliminary data.</text>
</comment>
<dbReference type="Pfam" id="PF12796">
    <property type="entry name" value="Ank_2"/>
    <property type="match status" value="1"/>
</dbReference>
<feature type="domain" description="Cyclic nucleotide-binding" evidence="16">
    <location>
        <begin position="585"/>
        <end position="662"/>
    </location>
</feature>
<evidence type="ECO:0000256" key="8">
    <source>
        <dbReference type="ARBA" id="ARBA00022958"/>
    </source>
</evidence>
<feature type="transmembrane region" description="Helical" evidence="15">
    <location>
        <begin position="128"/>
        <end position="149"/>
    </location>
</feature>
<accession>A0A4S4E2L6</accession>
<comment type="similarity">
    <text evidence="2">Belongs to the potassium channel family. Plant (TC 1.A.1.4) subfamily.</text>
</comment>
<dbReference type="InterPro" id="IPR003938">
    <property type="entry name" value="K_chnl_volt-dep_EAG/ELK/ERG"/>
</dbReference>
<name>A0A4S4E2L6_CAMSN</name>
<feature type="domain" description="Cyclic nucleotide-binding" evidence="16">
    <location>
        <begin position="417"/>
        <end position="463"/>
    </location>
</feature>
<keyword evidence="8" id="KW-0630">Potassium</keyword>
<evidence type="ECO:0000256" key="3">
    <source>
        <dbReference type="ARBA" id="ARBA00022448"/>
    </source>
</evidence>
<keyword evidence="7" id="KW-0851">Voltage-gated channel</keyword>
<evidence type="ECO:0000256" key="7">
    <source>
        <dbReference type="ARBA" id="ARBA00022882"/>
    </source>
</evidence>
<dbReference type="CDD" id="cd00038">
    <property type="entry name" value="CAP_ED"/>
    <property type="match status" value="2"/>
</dbReference>
<feature type="repeat" description="ANK" evidence="13">
    <location>
        <begin position="736"/>
        <end position="768"/>
    </location>
</feature>
<sequence length="911" mass="103826">MKIKLPKCRGRGDDESEEEEEDGGEELTVDEELQGSIRKSSWKSRLSFVGLFRTESGGELTRGTASGRDLATNGSSTTTTTTTTPPGYIHPHNWWYQVWTQFILLWAIYSSFFTPLEFGFFRGLPENLFLLDIAGQFAFLIDIFVRFFVSYSDPHSRRMVYNRKLIAIRYFKSRFLVDFLGCCPWDAIYRACGRKEPVRYLLWIRLSRALRVTEFFGKMEKDIRINYLFVRIMKLFVVELYCTHTAACIFYYLATTMPPSKERYTWIGSLQMGDYSYSHFREIDLWTRYVTSLYFAIVTMATVGYGEIHAVNVREMIFIMIYVSFDMIIGAYLLGNMAALIVKGSKTERFRDKMADLIKYMNTHKLGKRLSNEIKDHVRLQYENRYTEAALVQDIPISIRAKISQKLYEPYVKAVPLFNGCSLGFIKHISTKVHEEFFLPGEVIIEQGDIVDQLYLVCFGELDYDREPKSGGNWYGPTNDIFLKLRLTCSEILTHEHLTQNMYDENQPSAFATEKANGQREGSRLSQALAKQNKAPVAKMTRQDIGEARFSRWGAELAKWAKTVPFPKAWLSHTIITVSITFYKKSGEKDNYLLPLPDPTEAIERSEDEETRESPLHLQTYKTHSSFGEISMLCNIPAPYAVRVCELSRLLRLDKKSLTDVLEIYFFDGRIILNNVLEGKESNLQNKLLESDITLHIGKHESELAMRLNCAAYDGDLHRLKRLIGAGADPNRTDYDGRSPLHVAASKGYEEITEFLIQKGVVINITDNFGNTPLLEAIKNGHDHIASLLVKAGASLTIENAGSCLCLAVARRDLEFLRRVLANGINPNSRSYDLRTPLHIAAAEGLYTMACLLLEAGASVFSKDRWGNTPLDEARIGGDKNLVKLLEEAKSGQLAEFSDCFKEIQDATKTK</sequence>
<dbReference type="GO" id="GO:0034702">
    <property type="term" value="C:monoatomic ion channel complex"/>
    <property type="evidence" value="ECO:0007669"/>
    <property type="project" value="UniProtKB-KW"/>
</dbReference>
<feature type="repeat" description="ANK" evidence="13">
    <location>
        <begin position="833"/>
        <end position="865"/>
    </location>
</feature>
<evidence type="ECO:0000256" key="15">
    <source>
        <dbReference type="SAM" id="Phobius"/>
    </source>
</evidence>
<dbReference type="InterPro" id="IPR018490">
    <property type="entry name" value="cNMP-bd_dom_sf"/>
</dbReference>
<dbReference type="SUPFAM" id="SSF51206">
    <property type="entry name" value="cAMP-binding domain-like"/>
    <property type="match status" value="1"/>
</dbReference>
<evidence type="ECO:0000256" key="2">
    <source>
        <dbReference type="ARBA" id="ARBA00007929"/>
    </source>
</evidence>
<evidence type="ECO:0000256" key="11">
    <source>
        <dbReference type="ARBA" id="ARBA00023136"/>
    </source>
</evidence>
<dbReference type="InterPro" id="IPR005821">
    <property type="entry name" value="Ion_trans_dom"/>
</dbReference>
<feature type="region of interest" description="Disordered" evidence="14">
    <location>
        <begin position="1"/>
        <end position="32"/>
    </location>
</feature>
<dbReference type="SUPFAM" id="SSF48403">
    <property type="entry name" value="Ankyrin repeat"/>
    <property type="match status" value="1"/>
</dbReference>
<dbReference type="PROSITE" id="PS50297">
    <property type="entry name" value="ANK_REP_REGION"/>
    <property type="match status" value="3"/>
</dbReference>
<dbReference type="PROSITE" id="PS50042">
    <property type="entry name" value="CNMP_BINDING_3"/>
    <property type="match status" value="2"/>
</dbReference>
<feature type="repeat" description="ANK" evidence="13">
    <location>
        <begin position="769"/>
        <end position="801"/>
    </location>
</feature>
<organism evidence="17 18">
    <name type="scientific">Camellia sinensis var. sinensis</name>
    <name type="common">China tea</name>
    <dbReference type="NCBI Taxonomy" id="542762"/>
    <lineage>
        <taxon>Eukaryota</taxon>
        <taxon>Viridiplantae</taxon>
        <taxon>Streptophyta</taxon>
        <taxon>Embryophyta</taxon>
        <taxon>Tracheophyta</taxon>
        <taxon>Spermatophyta</taxon>
        <taxon>Magnoliopsida</taxon>
        <taxon>eudicotyledons</taxon>
        <taxon>Gunneridae</taxon>
        <taxon>Pentapetalae</taxon>
        <taxon>asterids</taxon>
        <taxon>Ericales</taxon>
        <taxon>Theaceae</taxon>
        <taxon>Camellia</taxon>
    </lineage>
</organism>
<dbReference type="Pfam" id="PF13857">
    <property type="entry name" value="Ank_5"/>
    <property type="match status" value="1"/>
</dbReference>
<dbReference type="Gene3D" id="1.25.40.20">
    <property type="entry name" value="Ankyrin repeat-containing domain"/>
    <property type="match status" value="2"/>
</dbReference>
<keyword evidence="13" id="KW-0040">ANK repeat</keyword>
<evidence type="ECO:0000256" key="9">
    <source>
        <dbReference type="ARBA" id="ARBA00022989"/>
    </source>
</evidence>
<evidence type="ECO:0000256" key="4">
    <source>
        <dbReference type="ARBA" id="ARBA00022538"/>
    </source>
</evidence>
<keyword evidence="9 15" id="KW-1133">Transmembrane helix</keyword>
<dbReference type="SMART" id="SM00248">
    <property type="entry name" value="ANK"/>
    <property type="match status" value="6"/>
</dbReference>
<evidence type="ECO:0000256" key="5">
    <source>
        <dbReference type="ARBA" id="ARBA00022692"/>
    </source>
</evidence>
<feature type="region of interest" description="Disordered" evidence="14">
    <location>
        <begin position="58"/>
        <end position="84"/>
    </location>
</feature>
<keyword evidence="10" id="KW-0406">Ion transport</keyword>
<comment type="subcellular location">
    <subcellularLocation>
        <location evidence="1">Membrane</location>
        <topology evidence="1">Multi-pass membrane protein</topology>
    </subcellularLocation>
</comment>
<dbReference type="Gene3D" id="1.10.287.70">
    <property type="match status" value="1"/>
</dbReference>
<dbReference type="Proteomes" id="UP000306102">
    <property type="component" value="Unassembled WGS sequence"/>
</dbReference>
<dbReference type="FunFam" id="1.10.287.70:FF:000139">
    <property type="entry name" value="Potassium channel SKOR"/>
    <property type="match status" value="1"/>
</dbReference>
<evidence type="ECO:0000256" key="6">
    <source>
        <dbReference type="ARBA" id="ARBA00022826"/>
    </source>
</evidence>
<keyword evidence="12" id="KW-0407">Ion channel</keyword>
<protein>
    <recommendedName>
        <fullName evidence="16">Cyclic nucleotide-binding domain-containing protein</fullName>
    </recommendedName>
</protein>
<feature type="transmembrane region" description="Helical" evidence="15">
    <location>
        <begin position="286"/>
        <end position="305"/>
    </location>
</feature>
<feature type="compositionally biased region" description="Acidic residues" evidence="14">
    <location>
        <begin position="14"/>
        <end position="32"/>
    </location>
</feature>
<keyword evidence="11 15" id="KW-0472">Membrane</keyword>